<reference evidence="2 3" key="1">
    <citation type="submission" date="2019-05" db="EMBL/GenBank/DDBJ databases">
        <title>Another draft genome of Portunus trituberculatus and its Hox gene families provides insights of decapod evolution.</title>
        <authorList>
            <person name="Jeong J.-H."/>
            <person name="Song I."/>
            <person name="Kim S."/>
            <person name="Choi T."/>
            <person name="Kim D."/>
            <person name="Ryu S."/>
            <person name="Kim W."/>
        </authorList>
    </citation>
    <scope>NUCLEOTIDE SEQUENCE [LARGE SCALE GENOMIC DNA]</scope>
    <source>
        <tissue evidence="2">Muscle</tissue>
    </source>
</reference>
<evidence type="ECO:0000313" key="2">
    <source>
        <dbReference type="EMBL" id="MPC55041.1"/>
    </source>
</evidence>
<gene>
    <name evidence="2" type="primary">Hgsnat</name>
    <name evidence="2" type="ORF">E2C01_048972</name>
</gene>
<keyword evidence="2" id="KW-0808">Transferase</keyword>
<organism evidence="2 3">
    <name type="scientific">Portunus trituberculatus</name>
    <name type="common">Swimming crab</name>
    <name type="synonym">Neptunus trituberculatus</name>
    <dbReference type="NCBI Taxonomy" id="210409"/>
    <lineage>
        <taxon>Eukaryota</taxon>
        <taxon>Metazoa</taxon>
        <taxon>Ecdysozoa</taxon>
        <taxon>Arthropoda</taxon>
        <taxon>Crustacea</taxon>
        <taxon>Multicrustacea</taxon>
        <taxon>Malacostraca</taxon>
        <taxon>Eumalacostraca</taxon>
        <taxon>Eucarida</taxon>
        <taxon>Decapoda</taxon>
        <taxon>Pleocyemata</taxon>
        <taxon>Brachyura</taxon>
        <taxon>Eubrachyura</taxon>
        <taxon>Portunoidea</taxon>
        <taxon>Portunidae</taxon>
        <taxon>Portuninae</taxon>
        <taxon>Portunus</taxon>
    </lineage>
</organism>
<comment type="caution">
    <text evidence="2">The sequence shown here is derived from an EMBL/GenBank/DDBJ whole genome shotgun (WGS) entry which is preliminary data.</text>
</comment>
<keyword evidence="1" id="KW-0812">Transmembrane</keyword>
<keyword evidence="3" id="KW-1185">Reference proteome</keyword>
<proteinExistence type="predicted"/>
<name>A0A5B7G515_PORTR</name>
<dbReference type="Proteomes" id="UP000324222">
    <property type="component" value="Unassembled WGS sequence"/>
</dbReference>
<dbReference type="GO" id="GO:0016740">
    <property type="term" value="F:transferase activity"/>
    <property type="evidence" value="ECO:0007669"/>
    <property type="project" value="UniProtKB-KW"/>
</dbReference>
<dbReference type="OrthoDB" id="2149840at2759"/>
<sequence length="74" mass="8869">MNSIFLYVGHNVTFEMFPWHYQVGLMNTHLSLLVETLWGTTLWVITGLYLHHKGKFYTVDRVTKFLHYKLEKHS</sequence>
<feature type="transmembrane region" description="Helical" evidence="1">
    <location>
        <begin position="30"/>
        <end position="51"/>
    </location>
</feature>
<dbReference type="EMBL" id="VSRR010012841">
    <property type="protein sequence ID" value="MPC55041.1"/>
    <property type="molecule type" value="Genomic_DNA"/>
</dbReference>
<keyword evidence="1" id="KW-1133">Transmembrane helix</keyword>
<dbReference type="AlphaFoldDB" id="A0A5B7G515"/>
<evidence type="ECO:0000256" key="1">
    <source>
        <dbReference type="SAM" id="Phobius"/>
    </source>
</evidence>
<accession>A0A5B7G515</accession>
<protein>
    <submittedName>
        <fullName evidence="2">Heparan-alpha-glucosaminide N-acetyltransferase</fullName>
    </submittedName>
</protein>
<evidence type="ECO:0000313" key="3">
    <source>
        <dbReference type="Proteomes" id="UP000324222"/>
    </source>
</evidence>
<keyword evidence="1" id="KW-0472">Membrane</keyword>